<feature type="transmembrane region" description="Helical" evidence="1">
    <location>
        <begin position="402"/>
        <end position="426"/>
    </location>
</feature>
<evidence type="ECO:0000256" key="1">
    <source>
        <dbReference type="SAM" id="Phobius"/>
    </source>
</evidence>
<dbReference type="EMBL" id="BAAANN010000006">
    <property type="protein sequence ID" value="GAA1951819.1"/>
    <property type="molecule type" value="Genomic_DNA"/>
</dbReference>
<feature type="transmembrane region" description="Helical" evidence="1">
    <location>
        <begin position="72"/>
        <end position="93"/>
    </location>
</feature>
<feature type="transmembrane region" description="Helical" evidence="1">
    <location>
        <begin position="321"/>
        <end position="340"/>
    </location>
</feature>
<feature type="transmembrane region" description="Helical" evidence="1">
    <location>
        <begin position="377"/>
        <end position="396"/>
    </location>
</feature>
<evidence type="ECO:0000313" key="3">
    <source>
        <dbReference type="Proteomes" id="UP001501116"/>
    </source>
</evidence>
<dbReference type="NCBIfam" id="TIGR00791">
    <property type="entry name" value="gntP"/>
    <property type="match status" value="1"/>
</dbReference>
<keyword evidence="1" id="KW-0472">Membrane</keyword>
<dbReference type="InterPro" id="IPR003474">
    <property type="entry name" value="Glcn_transporter"/>
</dbReference>
<sequence>MIHWLQHSTGGLLTLAAVSIAVLLVLIIKTKMEPFIALIVVSLLTALAAGVPVGTLVGTAQKTSDSLLEKGFGGILGHIAAIIGLGTLLGAILEKSGGARVLTSALLRAFGERRAPLAMGVAGLIFGIPVFFDIGIFVLAPLVYVAAKQGGRSLLLYCLPLIAGLSVTHAFLPPHPGPVAAAGLLHVDLGWIILMGALCGIPAWFVGGVLFSTWIGKRMHVDIPAEMMVEDETLEEDGQAPPSLGLVAAIIAVPLVLILAGTFGSIWLPKNSALAGVANFVGTPAVALTVAVLLASWLLGHRRGMGGKELSELSANALRPVAMILLVVGAGAFFGAVLSATGIGKAVAGSLGDAGLPVILAAYVISCGMRIAQGSATVAIVTTSGIVAPTVAELGYSQAQLALIVVAISAGSIIASHVNDGGFWIVSRYFGMSVAKTLKTWTVLETILSLSGFGVAALVMAFL</sequence>
<evidence type="ECO:0000313" key="2">
    <source>
        <dbReference type="EMBL" id="GAA1951819.1"/>
    </source>
</evidence>
<feature type="transmembrane region" description="Helical" evidence="1">
    <location>
        <begin position="244"/>
        <end position="268"/>
    </location>
</feature>
<keyword evidence="1" id="KW-1133">Transmembrane helix</keyword>
<feature type="transmembrane region" description="Helical" evidence="1">
    <location>
        <begin position="192"/>
        <end position="215"/>
    </location>
</feature>
<keyword evidence="1" id="KW-0812">Transmembrane</keyword>
<feature type="transmembrane region" description="Helical" evidence="1">
    <location>
        <begin position="35"/>
        <end position="60"/>
    </location>
</feature>
<proteinExistence type="predicted"/>
<dbReference type="Pfam" id="PF02447">
    <property type="entry name" value="GntP_permease"/>
    <property type="match status" value="1"/>
</dbReference>
<feature type="transmembrane region" description="Helical" evidence="1">
    <location>
        <begin position="154"/>
        <end position="172"/>
    </location>
</feature>
<organism evidence="2 3">
    <name type="scientific">Amycolatopsis minnesotensis</name>
    <dbReference type="NCBI Taxonomy" id="337894"/>
    <lineage>
        <taxon>Bacteria</taxon>
        <taxon>Bacillati</taxon>
        <taxon>Actinomycetota</taxon>
        <taxon>Actinomycetes</taxon>
        <taxon>Pseudonocardiales</taxon>
        <taxon>Pseudonocardiaceae</taxon>
        <taxon>Amycolatopsis</taxon>
    </lineage>
</organism>
<comment type="caution">
    <text evidence="2">The sequence shown here is derived from an EMBL/GenBank/DDBJ whole genome shotgun (WGS) entry which is preliminary data.</text>
</comment>
<keyword evidence="3" id="KW-1185">Reference proteome</keyword>
<feature type="transmembrane region" description="Helical" evidence="1">
    <location>
        <begin position="12"/>
        <end position="29"/>
    </location>
</feature>
<dbReference type="PANTHER" id="PTHR30354">
    <property type="entry name" value="GNT FAMILY GLUCONATE TRANSPORTER"/>
    <property type="match status" value="1"/>
</dbReference>
<feature type="transmembrane region" description="Helical" evidence="1">
    <location>
        <begin position="438"/>
        <end position="462"/>
    </location>
</feature>
<feature type="transmembrane region" description="Helical" evidence="1">
    <location>
        <begin position="280"/>
        <end position="300"/>
    </location>
</feature>
<gene>
    <name evidence="2" type="ORF">GCM10009754_20890</name>
</gene>
<dbReference type="Proteomes" id="UP001501116">
    <property type="component" value="Unassembled WGS sequence"/>
</dbReference>
<dbReference type="PANTHER" id="PTHR30354:SF25">
    <property type="entry name" value="INNER MEMBRANE PERMEASE YGBN"/>
    <property type="match status" value="1"/>
</dbReference>
<name>A0ABN2QGE4_9PSEU</name>
<accession>A0ABN2QGE4</accession>
<dbReference type="RefSeq" id="WP_344416123.1">
    <property type="nucleotide sequence ID" value="NZ_BAAANN010000006.1"/>
</dbReference>
<reference evidence="2 3" key="1">
    <citation type="journal article" date="2019" name="Int. J. Syst. Evol. Microbiol.">
        <title>The Global Catalogue of Microorganisms (GCM) 10K type strain sequencing project: providing services to taxonomists for standard genome sequencing and annotation.</title>
        <authorList>
            <consortium name="The Broad Institute Genomics Platform"/>
            <consortium name="The Broad Institute Genome Sequencing Center for Infectious Disease"/>
            <person name="Wu L."/>
            <person name="Ma J."/>
        </authorList>
    </citation>
    <scope>NUCLEOTIDE SEQUENCE [LARGE SCALE GENOMIC DNA]</scope>
    <source>
        <strain evidence="2 3">JCM 14545</strain>
    </source>
</reference>
<feature type="transmembrane region" description="Helical" evidence="1">
    <location>
        <begin position="117"/>
        <end position="147"/>
    </location>
</feature>
<protein>
    <submittedName>
        <fullName evidence="2">Gluconate:H+ symporter</fullName>
    </submittedName>
</protein>
<dbReference type="PIRSF" id="PIRSF002746">
    <property type="entry name" value="Gluconate_transporter"/>
    <property type="match status" value="1"/>
</dbReference>